<feature type="binding site" evidence="8 12">
    <location>
        <position position="328"/>
    </location>
    <ligand>
        <name>substrate</name>
    </ligand>
</feature>
<feature type="binding site" evidence="8 11">
    <location>
        <position position="129"/>
    </location>
    <ligand>
        <name>NAD(+)</name>
        <dbReference type="ChEBI" id="CHEBI:57540"/>
    </ligand>
</feature>
<evidence type="ECO:0000256" key="6">
    <source>
        <dbReference type="ARBA" id="ARBA00023002"/>
    </source>
</evidence>
<protein>
    <recommendedName>
        <fullName evidence="3 8">Histidinol dehydrogenase</fullName>
        <shortName evidence="8">HDH</shortName>
        <ecNumber evidence="3 8">1.1.1.23</ecNumber>
    </recommendedName>
</protein>
<evidence type="ECO:0000256" key="7">
    <source>
        <dbReference type="ARBA" id="ARBA00049489"/>
    </source>
</evidence>
<evidence type="ECO:0000256" key="11">
    <source>
        <dbReference type="PIRSR" id="PIRSR000099-2"/>
    </source>
</evidence>
<comment type="catalytic activity">
    <reaction evidence="7 8">
        <text>L-histidinol + 2 NAD(+) + H2O = L-histidine + 2 NADH + 3 H(+)</text>
        <dbReference type="Rhea" id="RHEA:20641"/>
        <dbReference type="ChEBI" id="CHEBI:15377"/>
        <dbReference type="ChEBI" id="CHEBI:15378"/>
        <dbReference type="ChEBI" id="CHEBI:57540"/>
        <dbReference type="ChEBI" id="CHEBI:57595"/>
        <dbReference type="ChEBI" id="CHEBI:57699"/>
        <dbReference type="ChEBI" id="CHEBI:57945"/>
        <dbReference type="EC" id="1.1.1.23"/>
    </reaction>
</comment>
<dbReference type="NCBIfam" id="TIGR00069">
    <property type="entry name" value="hisD"/>
    <property type="match status" value="1"/>
</dbReference>
<dbReference type="PANTHER" id="PTHR21256:SF2">
    <property type="entry name" value="HISTIDINE BIOSYNTHESIS TRIFUNCTIONAL PROTEIN"/>
    <property type="match status" value="1"/>
</dbReference>
<keyword evidence="5 8" id="KW-0862">Zinc</keyword>
<dbReference type="InterPro" id="IPR012131">
    <property type="entry name" value="Hstdl_DH"/>
</dbReference>
<evidence type="ECO:0000256" key="1">
    <source>
        <dbReference type="ARBA" id="ARBA00003850"/>
    </source>
</evidence>
<feature type="binding site" evidence="8 13">
    <location>
        <position position="420"/>
    </location>
    <ligand>
        <name>Zn(2+)</name>
        <dbReference type="ChEBI" id="CHEBI:29105"/>
    </ligand>
</feature>
<feature type="binding site" evidence="8 13">
    <location>
        <position position="361"/>
    </location>
    <ligand>
        <name>Zn(2+)</name>
        <dbReference type="ChEBI" id="CHEBI:29105"/>
    </ligand>
</feature>
<proteinExistence type="inferred from homology"/>
<keyword evidence="4 8" id="KW-0479">Metal-binding</keyword>
<dbReference type="FunFam" id="3.40.50.1980:FF:000001">
    <property type="entry name" value="Histidinol dehydrogenase"/>
    <property type="match status" value="1"/>
</dbReference>
<dbReference type="CDD" id="cd06572">
    <property type="entry name" value="Histidinol_dh"/>
    <property type="match status" value="1"/>
</dbReference>
<feature type="binding site" evidence="8 12">
    <location>
        <position position="237"/>
    </location>
    <ligand>
        <name>substrate</name>
    </ligand>
</feature>
<dbReference type="Gene3D" id="3.40.50.1980">
    <property type="entry name" value="Nitrogenase molybdenum iron protein domain"/>
    <property type="match status" value="2"/>
</dbReference>
<comment type="pathway">
    <text evidence="8">Amino-acid biosynthesis; L-histidine biosynthesis; L-histidine from 5-phospho-alpha-D-ribose 1-diphosphate: step 9/9.</text>
</comment>
<dbReference type="InterPro" id="IPR022695">
    <property type="entry name" value="Histidinol_DH_monofunct"/>
</dbReference>
<dbReference type="FunFam" id="3.40.50.1980:FF:000026">
    <property type="entry name" value="Histidinol dehydrogenase"/>
    <property type="match status" value="1"/>
</dbReference>
<organism evidence="15 16">
    <name type="scientific">Candidatus Eisenbergiella merdipullorum</name>
    <dbReference type="NCBI Taxonomy" id="2838553"/>
    <lineage>
        <taxon>Bacteria</taxon>
        <taxon>Bacillati</taxon>
        <taxon>Bacillota</taxon>
        <taxon>Clostridia</taxon>
        <taxon>Lachnospirales</taxon>
        <taxon>Lachnospiraceae</taxon>
        <taxon>Eisenbergiella</taxon>
    </lineage>
</organism>
<dbReference type="GO" id="GO:0000105">
    <property type="term" value="P:L-histidine biosynthetic process"/>
    <property type="evidence" value="ECO:0007669"/>
    <property type="project" value="UniProtKB-UniRule"/>
</dbReference>
<evidence type="ECO:0000256" key="5">
    <source>
        <dbReference type="ARBA" id="ARBA00022833"/>
    </source>
</evidence>
<evidence type="ECO:0000313" key="15">
    <source>
        <dbReference type="EMBL" id="HJA94306.1"/>
    </source>
</evidence>
<dbReference type="Proteomes" id="UP000886858">
    <property type="component" value="Unassembled WGS sequence"/>
</dbReference>
<evidence type="ECO:0000256" key="10">
    <source>
        <dbReference type="PIRSR" id="PIRSR000099-1"/>
    </source>
</evidence>
<feature type="binding site" evidence="8 12">
    <location>
        <position position="361"/>
    </location>
    <ligand>
        <name>substrate</name>
    </ligand>
</feature>
<sequence>MRILELTEENRRNLLDHLLKRSPNNYGQYESVVADIIANVRSQGDEAVFSYTKKFDHCEITAKNVRVTETEIEEACREVGGEFLKVMEKSAANIRRFHEKQKRTGWFETSPDGSILGMRMLPIASAGVYVPGGKAAYPSSVLMNVIPAKVAGVERIVMVTPPGPDGKVNAGTLAAASVAGVDEIYKAGGAQAIAALAFGTESIPKVDKITGPGNIFVALAKKACFGYVSIDSIAGPSEILVIADETANPCYVAADLLSQAEHDELASAILITTSRKLAGKVSEKIEDFLSELSRREIIRKSLDNYGYILIAPDLDAAVETANEIASEHLEILTADPFSVMTKIKNAGAIFLGEYSSEPLGDYFAGPNHVLPTNGTARFFSPLNVDDFMKKTSLISYSREALEAAHTDIELFAEREGLTAHANSIRVRFEPQDGQK</sequence>
<dbReference type="GO" id="GO:0008270">
    <property type="term" value="F:zinc ion binding"/>
    <property type="evidence" value="ECO:0007669"/>
    <property type="project" value="UniProtKB-UniRule"/>
</dbReference>
<feature type="binding site" evidence="8 12">
    <location>
        <position position="415"/>
    </location>
    <ligand>
        <name>substrate</name>
    </ligand>
</feature>
<evidence type="ECO:0000256" key="14">
    <source>
        <dbReference type="RuleBase" id="RU004175"/>
    </source>
</evidence>
<feature type="binding site" evidence="8 12">
    <location>
        <position position="262"/>
    </location>
    <ligand>
        <name>substrate</name>
    </ligand>
</feature>
<feature type="binding site" evidence="8 13">
    <location>
        <position position="262"/>
    </location>
    <ligand>
        <name>Zn(2+)</name>
        <dbReference type="ChEBI" id="CHEBI:29105"/>
    </ligand>
</feature>
<dbReference type="PROSITE" id="PS00611">
    <property type="entry name" value="HISOL_DEHYDROGENASE"/>
    <property type="match status" value="1"/>
</dbReference>
<feature type="binding site" evidence="8 11">
    <location>
        <position position="191"/>
    </location>
    <ligand>
        <name>NAD(+)</name>
        <dbReference type="ChEBI" id="CHEBI:57540"/>
    </ligand>
</feature>
<feature type="binding site" evidence="8 12">
    <location>
        <position position="259"/>
    </location>
    <ligand>
        <name>substrate</name>
    </ligand>
</feature>
<keyword evidence="8 11" id="KW-0520">NAD</keyword>
<feature type="binding site" evidence="8 13">
    <location>
        <position position="259"/>
    </location>
    <ligand>
        <name>Zn(2+)</name>
        <dbReference type="ChEBI" id="CHEBI:29105"/>
    </ligand>
</feature>
<dbReference type="Gene3D" id="1.20.5.1300">
    <property type="match status" value="1"/>
</dbReference>
<gene>
    <name evidence="8 15" type="primary">hisD</name>
    <name evidence="15" type="ORF">H9717_14545</name>
</gene>
<keyword evidence="8" id="KW-0028">Amino-acid biosynthesis</keyword>
<dbReference type="PIRSF" id="PIRSF000099">
    <property type="entry name" value="Histidinol_dh"/>
    <property type="match status" value="1"/>
</dbReference>
<dbReference type="InterPro" id="IPR016161">
    <property type="entry name" value="Ald_DH/histidinol_DH"/>
</dbReference>
<dbReference type="GO" id="GO:0004399">
    <property type="term" value="F:histidinol dehydrogenase activity"/>
    <property type="evidence" value="ECO:0007669"/>
    <property type="project" value="UniProtKB-UniRule"/>
</dbReference>
<evidence type="ECO:0000256" key="4">
    <source>
        <dbReference type="ARBA" id="ARBA00022723"/>
    </source>
</evidence>
<feature type="binding site" evidence="8 11">
    <location>
        <position position="214"/>
    </location>
    <ligand>
        <name>NAD(+)</name>
        <dbReference type="ChEBI" id="CHEBI:57540"/>
    </ligand>
</feature>
<dbReference type="GO" id="GO:0005829">
    <property type="term" value="C:cytosol"/>
    <property type="evidence" value="ECO:0007669"/>
    <property type="project" value="TreeGrafter"/>
</dbReference>
<feature type="binding site" evidence="8 12">
    <location>
        <position position="420"/>
    </location>
    <ligand>
        <name>substrate</name>
    </ligand>
</feature>
<keyword evidence="8" id="KW-0368">Histidine biosynthesis</keyword>
<evidence type="ECO:0000313" key="16">
    <source>
        <dbReference type="Proteomes" id="UP000886858"/>
    </source>
</evidence>
<evidence type="ECO:0000256" key="13">
    <source>
        <dbReference type="PIRSR" id="PIRSR000099-4"/>
    </source>
</evidence>
<dbReference type="HAMAP" id="MF_01024">
    <property type="entry name" value="HisD"/>
    <property type="match status" value="1"/>
</dbReference>
<reference evidence="15" key="1">
    <citation type="journal article" date="2021" name="PeerJ">
        <title>Extensive microbial diversity within the chicken gut microbiome revealed by metagenomics and culture.</title>
        <authorList>
            <person name="Gilroy R."/>
            <person name="Ravi A."/>
            <person name="Getino M."/>
            <person name="Pursley I."/>
            <person name="Horton D.L."/>
            <person name="Alikhan N.F."/>
            <person name="Baker D."/>
            <person name="Gharbi K."/>
            <person name="Hall N."/>
            <person name="Watson M."/>
            <person name="Adriaenssens E.M."/>
            <person name="Foster-Nyarko E."/>
            <person name="Jarju S."/>
            <person name="Secka A."/>
            <person name="Antonio M."/>
            <person name="Oren A."/>
            <person name="Chaudhuri R.R."/>
            <person name="La Ragione R."/>
            <person name="Hildebrand F."/>
            <person name="Pallen M.J."/>
        </authorList>
    </citation>
    <scope>NUCLEOTIDE SEQUENCE</scope>
    <source>
        <strain evidence="15">CHK179-7159</strain>
    </source>
</reference>
<name>A0A9D2L2D4_9FIRM</name>
<dbReference type="PANTHER" id="PTHR21256">
    <property type="entry name" value="HISTIDINOL DEHYDROGENASE HDH"/>
    <property type="match status" value="1"/>
</dbReference>
<accession>A0A9D2L2D4</accession>
<comment type="function">
    <text evidence="1 8">Catalyzes the sequential NAD-dependent oxidations of L-histidinol to L-histidinaldehyde and then to L-histidine.</text>
</comment>
<feature type="active site" description="Proton acceptor" evidence="8 10">
    <location>
        <position position="327"/>
    </location>
</feature>
<keyword evidence="6 8" id="KW-0560">Oxidoreductase</keyword>
<comment type="similarity">
    <text evidence="2 8 9 14">Belongs to the histidinol dehydrogenase family.</text>
</comment>
<dbReference type="EMBL" id="DWYY01000168">
    <property type="protein sequence ID" value="HJA94306.1"/>
    <property type="molecule type" value="Genomic_DNA"/>
</dbReference>
<dbReference type="PRINTS" id="PR00083">
    <property type="entry name" value="HOLDHDRGNASE"/>
</dbReference>
<evidence type="ECO:0000256" key="2">
    <source>
        <dbReference type="ARBA" id="ARBA00010178"/>
    </source>
</evidence>
<comment type="caution">
    <text evidence="15">The sequence shown here is derived from an EMBL/GenBank/DDBJ whole genome shotgun (WGS) entry which is preliminary data.</text>
</comment>
<dbReference type="Pfam" id="PF00815">
    <property type="entry name" value="Histidinol_dh"/>
    <property type="match status" value="1"/>
</dbReference>
<evidence type="ECO:0000256" key="8">
    <source>
        <dbReference type="HAMAP-Rule" id="MF_01024"/>
    </source>
</evidence>
<dbReference type="InterPro" id="IPR001692">
    <property type="entry name" value="Histidinol_DH_CS"/>
</dbReference>
<comment type="cofactor">
    <cofactor evidence="8 13">
        <name>Zn(2+)</name>
        <dbReference type="ChEBI" id="CHEBI:29105"/>
    </cofactor>
    <text evidence="8 13">Binds 1 zinc ion per subunit.</text>
</comment>
<evidence type="ECO:0000256" key="12">
    <source>
        <dbReference type="PIRSR" id="PIRSR000099-3"/>
    </source>
</evidence>
<dbReference type="SUPFAM" id="SSF53720">
    <property type="entry name" value="ALDH-like"/>
    <property type="match status" value="1"/>
</dbReference>
<feature type="active site" description="Proton acceptor" evidence="8 10">
    <location>
        <position position="328"/>
    </location>
</feature>
<evidence type="ECO:0000256" key="9">
    <source>
        <dbReference type="PIRNR" id="PIRNR000099"/>
    </source>
</evidence>
<reference evidence="15" key="2">
    <citation type="submission" date="2021-04" db="EMBL/GenBank/DDBJ databases">
        <authorList>
            <person name="Gilroy R."/>
        </authorList>
    </citation>
    <scope>NUCLEOTIDE SEQUENCE</scope>
    <source>
        <strain evidence="15">CHK179-7159</strain>
    </source>
</reference>
<evidence type="ECO:0000256" key="3">
    <source>
        <dbReference type="ARBA" id="ARBA00012965"/>
    </source>
</evidence>
<dbReference type="EC" id="1.1.1.23" evidence="3 8"/>
<dbReference type="AlphaFoldDB" id="A0A9D2L2D4"/>
<dbReference type="GO" id="GO:0051287">
    <property type="term" value="F:NAD binding"/>
    <property type="evidence" value="ECO:0007669"/>
    <property type="project" value="InterPro"/>
</dbReference>